<evidence type="ECO:0000256" key="13">
    <source>
        <dbReference type="ARBA" id="ARBA00023237"/>
    </source>
</evidence>
<dbReference type="InterPro" id="IPR011662">
    <property type="entry name" value="Secretin/TonB_short_N"/>
</dbReference>
<keyword evidence="10 16" id="KW-0798">TonB box</keyword>
<dbReference type="NCBIfam" id="TIGR01783">
    <property type="entry name" value="TonB-siderophor"/>
    <property type="match status" value="1"/>
</dbReference>
<keyword evidence="3 14" id="KW-0813">Transport</keyword>
<accession>N6YPK0</accession>
<dbReference type="GO" id="GO:0015891">
    <property type="term" value="P:siderophore transport"/>
    <property type="evidence" value="ECO:0007669"/>
    <property type="project" value="InterPro"/>
</dbReference>
<dbReference type="Gene3D" id="2.40.170.20">
    <property type="entry name" value="TonB-dependent receptor, beta-barrel domain"/>
    <property type="match status" value="1"/>
</dbReference>
<dbReference type="PANTHER" id="PTHR32552:SF74">
    <property type="entry name" value="HYDROXAMATE SIDEROPHORE RECEPTOR FHUE"/>
    <property type="match status" value="1"/>
</dbReference>
<evidence type="ECO:0000256" key="2">
    <source>
        <dbReference type="ARBA" id="ARBA00009810"/>
    </source>
</evidence>
<proteinExistence type="inferred from homology"/>
<comment type="caution">
    <text evidence="19">The sequence shown here is derived from an EMBL/GenBank/DDBJ whole genome shotgun (WGS) entry which is preliminary data.</text>
</comment>
<dbReference type="PROSITE" id="PS52016">
    <property type="entry name" value="TONB_DEPENDENT_REC_3"/>
    <property type="match status" value="1"/>
</dbReference>
<evidence type="ECO:0000256" key="4">
    <source>
        <dbReference type="ARBA" id="ARBA00022452"/>
    </source>
</evidence>
<dbReference type="FunFam" id="2.170.130.10:FF:000010">
    <property type="entry name" value="Ferripyoverdine receptor"/>
    <property type="match status" value="1"/>
</dbReference>
<dbReference type="Proteomes" id="UP000013232">
    <property type="component" value="Unassembled WGS sequence"/>
</dbReference>
<dbReference type="GO" id="GO:0015344">
    <property type="term" value="F:siderophore uptake transmembrane transporter activity"/>
    <property type="evidence" value="ECO:0007669"/>
    <property type="project" value="TreeGrafter"/>
</dbReference>
<keyword evidence="12 19" id="KW-0675">Receptor</keyword>
<evidence type="ECO:0000256" key="14">
    <source>
        <dbReference type="PROSITE-ProRule" id="PRU01360"/>
    </source>
</evidence>
<feature type="signal peptide" evidence="17">
    <location>
        <begin position="1"/>
        <end position="26"/>
    </location>
</feature>
<dbReference type="InterPro" id="IPR000531">
    <property type="entry name" value="Beta-barrel_TonB"/>
</dbReference>
<keyword evidence="8" id="KW-0408">Iron</keyword>
<evidence type="ECO:0000256" key="9">
    <source>
        <dbReference type="ARBA" id="ARBA00023065"/>
    </source>
</evidence>
<keyword evidence="11 14" id="KW-0472">Membrane</keyword>
<keyword evidence="20" id="KW-1185">Reference proteome</keyword>
<dbReference type="InterPro" id="IPR039426">
    <property type="entry name" value="TonB-dep_rcpt-like"/>
</dbReference>
<feature type="chain" id="PRO_5004128256" evidence="17">
    <location>
        <begin position="27"/>
        <end position="808"/>
    </location>
</feature>
<dbReference type="Gene3D" id="2.170.130.10">
    <property type="entry name" value="TonB-dependent receptor, plug domain"/>
    <property type="match status" value="1"/>
</dbReference>
<dbReference type="RefSeq" id="WP_004345834.1">
    <property type="nucleotide sequence ID" value="NZ_AMXE01000113.1"/>
</dbReference>
<dbReference type="PANTHER" id="PTHR32552">
    <property type="entry name" value="FERRICHROME IRON RECEPTOR-RELATED"/>
    <property type="match status" value="1"/>
</dbReference>
<keyword evidence="7 17" id="KW-0732">Signal</keyword>
<feature type="short sequence motif" description="TonB C-terminal box" evidence="15">
    <location>
        <begin position="791"/>
        <end position="808"/>
    </location>
</feature>
<evidence type="ECO:0000313" key="19">
    <source>
        <dbReference type="EMBL" id="ENO84317.1"/>
    </source>
</evidence>
<evidence type="ECO:0000256" key="15">
    <source>
        <dbReference type="PROSITE-ProRule" id="PRU10144"/>
    </source>
</evidence>
<evidence type="ECO:0000256" key="16">
    <source>
        <dbReference type="RuleBase" id="RU003357"/>
    </source>
</evidence>
<feature type="domain" description="Secretin/TonB short N-terminal" evidence="18">
    <location>
        <begin position="53"/>
        <end position="104"/>
    </location>
</feature>
<evidence type="ECO:0000256" key="12">
    <source>
        <dbReference type="ARBA" id="ARBA00023170"/>
    </source>
</evidence>
<name>N6YPK0_THAL4</name>
<evidence type="ECO:0000256" key="8">
    <source>
        <dbReference type="ARBA" id="ARBA00023004"/>
    </source>
</evidence>
<reference evidence="19 20" key="1">
    <citation type="submission" date="2012-09" db="EMBL/GenBank/DDBJ databases">
        <title>Draft Genome Sequences of 6 Strains from Genus Thauera.</title>
        <authorList>
            <person name="Liu B."/>
            <person name="Shapleigh J.P."/>
            <person name="Frostegard A.H."/>
        </authorList>
    </citation>
    <scope>NUCLEOTIDE SEQUENCE [LARGE SCALE GENOMIC DNA]</scope>
    <source>
        <strain evidence="20">47Lol / DSM 12138</strain>
    </source>
</reference>
<evidence type="ECO:0000256" key="10">
    <source>
        <dbReference type="ARBA" id="ARBA00023077"/>
    </source>
</evidence>
<dbReference type="Pfam" id="PF07715">
    <property type="entry name" value="Plug"/>
    <property type="match status" value="1"/>
</dbReference>
<evidence type="ECO:0000256" key="11">
    <source>
        <dbReference type="ARBA" id="ARBA00023136"/>
    </source>
</evidence>
<evidence type="ECO:0000256" key="5">
    <source>
        <dbReference type="ARBA" id="ARBA00022496"/>
    </source>
</evidence>
<dbReference type="AlphaFoldDB" id="N6YPK0"/>
<dbReference type="SUPFAM" id="SSF56935">
    <property type="entry name" value="Porins"/>
    <property type="match status" value="1"/>
</dbReference>
<dbReference type="GO" id="GO:0009279">
    <property type="term" value="C:cell outer membrane"/>
    <property type="evidence" value="ECO:0007669"/>
    <property type="project" value="UniProtKB-SubCell"/>
</dbReference>
<dbReference type="InterPro" id="IPR012910">
    <property type="entry name" value="Plug_dom"/>
</dbReference>
<keyword evidence="13 14" id="KW-0998">Cell outer membrane</keyword>
<dbReference type="GO" id="GO:0038023">
    <property type="term" value="F:signaling receptor activity"/>
    <property type="evidence" value="ECO:0007669"/>
    <property type="project" value="InterPro"/>
</dbReference>
<dbReference type="InterPro" id="IPR010105">
    <property type="entry name" value="TonB_sidphr_rcpt"/>
</dbReference>
<comment type="similarity">
    <text evidence="2 14 16">Belongs to the TonB-dependent receptor family.</text>
</comment>
<dbReference type="InterPro" id="IPR010917">
    <property type="entry name" value="TonB_rcpt_CS"/>
</dbReference>
<keyword evidence="5" id="KW-0410">Iron transport</keyword>
<organism evidence="19 20">
    <name type="scientific">Thauera linaloolentis (strain DSM 12138 / JCM 21573 / CCUG 41526 / CIP 105981 / IAM 15112 / NBRC 102519 / 47Lol)</name>
    <dbReference type="NCBI Taxonomy" id="1123367"/>
    <lineage>
        <taxon>Bacteria</taxon>
        <taxon>Pseudomonadati</taxon>
        <taxon>Pseudomonadota</taxon>
        <taxon>Betaproteobacteria</taxon>
        <taxon>Rhodocyclales</taxon>
        <taxon>Zoogloeaceae</taxon>
        <taxon>Thauera</taxon>
    </lineage>
</organism>
<dbReference type="InterPro" id="IPR036942">
    <property type="entry name" value="Beta-barrel_TonB_sf"/>
</dbReference>
<gene>
    <name evidence="19" type="ORF">C666_17560</name>
</gene>
<dbReference type="Gene3D" id="3.55.50.30">
    <property type="match status" value="1"/>
</dbReference>
<evidence type="ECO:0000256" key="1">
    <source>
        <dbReference type="ARBA" id="ARBA00004571"/>
    </source>
</evidence>
<keyword evidence="9" id="KW-0406">Ion transport</keyword>
<evidence type="ECO:0000256" key="7">
    <source>
        <dbReference type="ARBA" id="ARBA00022729"/>
    </source>
</evidence>
<dbReference type="Pfam" id="PF00593">
    <property type="entry name" value="TonB_dep_Rec_b-barrel"/>
    <property type="match status" value="1"/>
</dbReference>
<dbReference type="Pfam" id="PF07660">
    <property type="entry name" value="STN"/>
    <property type="match status" value="1"/>
</dbReference>
<dbReference type="SMART" id="SM00965">
    <property type="entry name" value="STN"/>
    <property type="match status" value="1"/>
</dbReference>
<keyword evidence="6 14" id="KW-0812">Transmembrane</keyword>
<evidence type="ECO:0000259" key="18">
    <source>
        <dbReference type="SMART" id="SM00965"/>
    </source>
</evidence>
<dbReference type="CDD" id="cd01347">
    <property type="entry name" value="ligand_gated_channel"/>
    <property type="match status" value="1"/>
</dbReference>
<dbReference type="InterPro" id="IPR037066">
    <property type="entry name" value="Plug_dom_sf"/>
</dbReference>
<dbReference type="PROSITE" id="PS01156">
    <property type="entry name" value="TONB_DEPENDENT_REC_2"/>
    <property type="match status" value="1"/>
</dbReference>
<protein>
    <submittedName>
        <fullName evidence="19">TonB-dependent outermembrane ferripyoverdine receptor FpvA</fullName>
    </submittedName>
</protein>
<dbReference type="eggNOG" id="COG4773">
    <property type="taxonomic scope" value="Bacteria"/>
</dbReference>
<comment type="subcellular location">
    <subcellularLocation>
        <location evidence="1 14">Cell outer membrane</location>
        <topology evidence="1 14">Multi-pass membrane protein</topology>
    </subcellularLocation>
</comment>
<evidence type="ECO:0000256" key="17">
    <source>
        <dbReference type="SAM" id="SignalP"/>
    </source>
</evidence>
<sequence length="808" mass="89274">MVHIRPARIRLGAIAAGLCLAFAAHAQTAARPIDLPAAPLERSLNTLARQAGVQILFAAPLAAGRSAPALKGDYTAQQALERLLAGTGLVLRRADERTFRIEDGAGKETTLSAVTVSASANRSGTTEGTGSYTTGVTSAATRMNLSIRETPQSISVMTRQRIEDQKMNTLNDVVKNTPGLTMQELGAGRQRYLSRGTLVDNLMYDGLPITIGGSAVEPTGANDMAIYDHVEIVRGATGIMQGAGNPSASINLVRKKPTATSQVSVSTSAGSWDRYRAELDASGPLNDAGSLRGRVVAAYQNHQSFQDVVQNERSLFYGVFDADITDSTTLTFGASRQKDNNGNGYGGIPVAADGSDLHLPRSTFLGYDWEFWDRLNETAFVNLEHHFDNGWKLNLKANKVWSKLDQTSTLISNYGYTSSDIFNQEFLSGSYKNRQGSYDFYASGPFNLLNQNHELVFGLSKRDEAYSYRGIGILAWLTNVNLGAWDHSSMTKPNLSSSLPTHQHQTTDIEQKSAYVTTRLKLSEPITLILGGRLDWYEHESSLAYGSYVTNSAYKVTRNLTKYAGLIYDLNDKYSVYASYTDIFKPQDYISASGSLIDPVLGKNYEVGLKSEYFDGLLNASVSLFRMNQENRATRLQDQTQCATFGFLTCYEAAGKVRSQGIDLEIQGALTPSWQIGAGYTYTKTKYIKDVNKSNEGQPFDTDLPKHLLKLTTTYTLPDEFQRWRVGASLYRQSKIYNKGSTYHIEQKSYNLVDIMLSYSPTNHIDTQLNFNNIFDKRYYQTITSLPSAGQSVYGAPRNIMLNVKYKF</sequence>
<evidence type="ECO:0000256" key="3">
    <source>
        <dbReference type="ARBA" id="ARBA00022448"/>
    </source>
</evidence>
<evidence type="ECO:0000313" key="20">
    <source>
        <dbReference type="Proteomes" id="UP000013232"/>
    </source>
</evidence>
<dbReference type="STRING" id="1123367.GCA_000621305_00608"/>
<evidence type="ECO:0000256" key="6">
    <source>
        <dbReference type="ARBA" id="ARBA00022692"/>
    </source>
</evidence>
<keyword evidence="4 14" id="KW-1134">Transmembrane beta strand</keyword>
<dbReference type="EMBL" id="AMXE01000113">
    <property type="protein sequence ID" value="ENO84317.1"/>
    <property type="molecule type" value="Genomic_DNA"/>
</dbReference>